<sequence>MPVLPERREQIRSAHAALILQVVAACQNVHLRAPLEESLRVAAANGWGDLVTVIRHILAGQREPGLLQGLDEEDGTIIESILMGLQNPETLPKASDQADPTLAAPGLASVILATRRGEPEALAWLGRMATQMQRAGGDMARMGAALGPLSRASTIAANWNAAWAPSGVACSRPCWTPWLKRNSNNRPGSRPRLENARFRPYLKR</sequence>
<feature type="compositionally biased region" description="Low complexity" evidence="1">
    <location>
        <begin position="181"/>
        <end position="190"/>
    </location>
</feature>
<evidence type="ECO:0000313" key="2">
    <source>
        <dbReference type="EMBL" id="BBF64580.1"/>
    </source>
</evidence>
<dbReference type="Proteomes" id="UP000280188">
    <property type="component" value="Chromosome"/>
</dbReference>
<keyword evidence="3" id="KW-1185">Reference proteome</keyword>
<evidence type="ECO:0000313" key="3">
    <source>
        <dbReference type="Proteomes" id="UP000280188"/>
    </source>
</evidence>
<reference evidence="2 3" key="1">
    <citation type="journal article" date="2018" name="Microbiol. Resour. Announc.">
        <title>Complete Genome Sequence of Acidithiobacillus ferridurans JCM 18981.</title>
        <authorList>
            <person name="Miyauchi T."/>
            <person name="Kouzuma A."/>
            <person name="Abe T."/>
            <person name="Watanabe K."/>
        </authorList>
    </citation>
    <scope>NUCLEOTIDE SEQUENCE [LARGE SCALE GENOMIC DNA]</scope>
    <source>
        <strain evidence="3">ATCC 33020 / DSM 29468 / JCM 18981 / 11Fe</strain>
    </source>
</reference>
<feature type="region of interest" description="Disordered" evidence="1">
    <location>
        <begin position="180"/>
        <end position="204"/>
    </location>
</feature>
<dbReference type="PROSITE" id="PS51257">
    <property type="entry name" value="PROKAR_LIPOPROTEIN"/>
    <property type="match status" value="1"/>
</dbReference>
<dbReference type="AlphaFoldDB" id="A0A2Z6IG02"/>
<dbReference type="RefSeq" id="WP_232027749.1">
    <property type="nucleotide sequence ID" value="NZ_AP018795.1"/>
</dbReference>
<evidence type="ECO:0000256" key="1">
    <source>
        <dbReference type="SAM" id="MobiDB-lite"/>
    </source>
</evidence>
<dbReference type="KEGG" id="afj:AFERRID_07980"/>
<gene>
    <name evidence="2" type="ORF">AFERRID_07980</name>
</gene>
<accession>A0A2Z6IG02</accession>
<proteinExistence type="predicted"/>
<organism evidence="2 3">
    <name type="scientific">Acidithiobacillus ferridurans</name>
    <dbReference type="NCBI Taxonomy" id="1232575"/>
    <lineage>
        <taxon>Bacteria</taxon>
        <taxon>Pseudomonadati</taxon>
        <taxon>Pseudomonadota</taxon>
        <taxon>Acidithiobacillia</taxon>
        <taxon>Acidithiobacillales</taxon>
        <taxon>Acidithiobacillaceae</taxon>
        <taxon>Acidithiobacillus</taxon>
    </lineage>
</organism>
<dbReference type="EMBL" id="AP018795">
    <property type="protein sequence ID" value="BBF64580.1"/>
    <property type="molecule type" value="Genomic_DNA"/>
</dbReference>
<protein>
    <submittedName>
        <fullName evidence="2">Uncharacterized protein</fullName>
    </submittedName>
</protein>
<name>A0A2Z6IG02_ACIFI</name>